<feature type="coiled-coil region" evidence="1">
    <location>
        <begin position="327"/>
        <end position="356"/>
    </location>
</feature>
<protein>
    <submittedName>
        <fullName evidence="3">Uncharacterized protein</fullName>
    </submittedName>
</protein>
<keyword evidence="4" id="KW-1185">Reference proteome</keyword>
<reference evidence="4" key="1">
    <citation type="journal article" date="2015" name="PLoS Genet.">
        <title>Genome Sequence and Transcriptome Analyses of Chrysochromulina tobin: Metabolic Tools for Enhanced Algal Fitness in the Prominent Order Prymnesiales (Haptophyceae).</title>
        <authorList>
            <person name="Hovde B.T."/>
            <person name="Deodato C.R."/>
            <person name="Hunsperger H.M."/>
            <person name="Ryken S.A."/>
            <person name="Yost W."/>
            <person name="Jha R.K."/>
            <person name="Patterson J."/>
            <person name="Monnat R.J. Jr."/>
            <person name="Barlow S.B."/>
            <person name="Starkenburg S.R."/>
            <person name="Cattolico R.A."/>
        </authorList>
    </citation>
    <scope>NUCLEOTIDE SEQUENCE</scope>
    <source>
        <strain evidence="4">CCMP291</strain>
    </source>
</reference>
<organism evidence="3 4">
    <name type="scientific">Chrysochromulina tobinii</name>
    <dbReference type="NCBI Taxonomy" id="1460289"/>
    <lineage>
        <taxon>Eukaryota</taxon>
        <taxon>Haptista</taxon>
        <taxon>Haptophyta</taxon>
        <taxon>Prymnesiophyceae</taxon>
        <taxon>Prymnesiales</taxon>
        <taxon>Chrysochromulinaceae</taxon>
        <taxon>Chrysochromulina</taxon>
    </lineage>
</organism>
<dbReference type="AlphaFoldDB" id="A0A0M0JGT7"/>
<evidence type="ECO:0000256" key="2">
    <source>
        <dbReference type="SAM" id="MobiDB-lite"/>
    </source>
</evidence>
<accession>A0A0M0JGT7</accession>
<feature type="region of interest" description="Disordered" evidence="2">
    <location>
        <begin position="8"/>
        <end position="29"/>
    </location>
</feature>
<dbReference type="OrthoDB" id="10686779at2759"/>
<dbReference type="Proteomes" id="UP000037460">
    <property type="component" value="Unassembled WGS sequence"/>
</dbReference>
<evidence type="ECO:0000313" key="3">
    <source>
        <dbReference type="EMBL" id="KOO25799.1"/>
    </source>
</evidence>
<proteinExistence type="predicted"/>
<feature type="coiled-coil region" evidence="1">
    <location>
        <begin position="408"/>
        <end position="435"/>
    </location>
</feature>
<evidence type="ECO:0000256" key="1">
    <source>
        <dbReference type="SAM" id="Coils"/>
    </source>
</evidence>
<keyword evidence="1" id="KW-0175">Coiled coil</keyword>
<comment type="caution">
    <text evidence="3">The sequence shown here is derived from an EMBL/GenBank/DDBJ whole genome shotgun (WGS) entry which is preliminary data.</text>
</comment>
<evidence type="ECO:0000313" key="4">
    <source>
        <dbReference type="Proteomes" id="UP000037460"/>
    </source>
</evidence>
<dbReference type="EMBL" id="JWZX01002928">
    <property type="protein sequence ID" value="KOO25799.1"/>
    <property type="molecule type" value="Genomic_DNA"/>
</dbReference>
<gene>
    <name evidence="3" type="ORF">Ctob_012195</name>
</gene>
<sequence>MWLFQAIAGDKPATDEAGPSSSASQEAGESTSVLDWLDVVKPGYGERFSKAFDAVGIEDTDDFRHMDDELFEELEAALRECGAKAMHLSNIQRALFEVMAAEGCTYQPAADEQWEADPTWKCEFCDFFGSFEEVSQHEATCPASDAQSAAIAAAVAAGACGGVSCSGTRSAMPSFGGGGAGGGGGGAPSPLDSPPTAIGVTVGATDDAAAQYAALEADIATFVTALPLDNTAIAPFTFATPPAWLVSAAAYGCRDLADVAKLTSLEHQGPIDALEQPSETLAEYNRWLLLAAKRVEYLQQKQAEARRARRHADEQATYAQRGAALQQKAWEQRGQAAEAERRLAEQKRLVAAQLKHAAAARKADAEQRGQLFNAYVSLLHEEVLEGQDEAREAKAAVAQQNAALGSTLRAASGALERKRGQLQEAKEAEARKTRDRVREAGMVLVPPEIARAIARSSRGGLSLRATM</sequence>
<feature type="compositionally biased region" description="Polar residues" evidence="2">
    <location>
        <begin position="19"/>
        <end position="29"/>
    </location>
</feature>
<name>A0A0M0JGT7_9EUKA</name>